<reference evidence="3 4" key="1">
    <citation type="submission" date="2024-04" db="EMBL/GenBank/DDBJ databases">
        <authorList>
            <person name="Waldvogel A.-M."/>
            <person name="Schoenle A."/>
        </authorList>
    </citation>
    <scope>NUCLEOTIDE SEQUENCE [LARGE SCALE GENOMIC DNA]</scope>
</reference>
<feature type="region of interest" description="Disordered" evidence="2">
    <location>
        <begin position="1"/>
        <end position="23"/>
    </location>
</feature>
<feature type="coiled-coil region" evidence="1">
    <location>
        <begin position="301"/>
        <end position="366"/>
    </location>
</feature>
<evidence type="ECO:0000313" key="4">
    <source>
        <dbReference type="Proteomes" id="UP001497482"/>
    </source>
</evidence>
<dbReference type="AlphaFoldDB" id="A0AAV2JG82"/>
<protein>
    <submittedName>
        <fullName evidence="3">Uncharacterized protein</fullName>
    </submittedName>
</protein>
<keyword evidence="4" id="KW-1185">Reference proteome</keyword>
<keyword evidence="1" id="KW-0175">Coiled coil</keyword>
<feature type="region of interest" description="Disordered" evidence="2">
    <location>
        <begin position="603"/>
        <end position="627"/>
    </location>
</feature>
<feature type="compositionally biased region" description="Basic and acidic residues" evidence="2">
    <location>
        <begin position="604"/>
        <end position="613"/>
    </location>
</feature>
<evidence type="ECO:0000256" key="1">
    <source>
        <dbReference type="SAM" id="Coils"/>
    </source>
</evidence>
<accession>A0AAV2JG82</accession>
<gene>
    <name evidence="3" type="ORF">KC01_LOCUS5927</name>
</gene>
<evidence type="ECO:0000313" key="3">
    <source>
        <dbReference type="EMBL" id="CAL1574174.1"/>
    </source>
</evidence>
<organism evidence="3 4">
    <name type="scientific">Knipowitschia caucasica</name>
    <name type="common">Caucasian dwarf goby</name>
    <name type="synonym">Pomatoschistus caucasicus</name>
    <dbReference type="NCBI Taxonomy" id="637954"/>
    <lineage>
        <taxon>Eukaryota</taxon>
        <taxon>Metazoa</taxon>
        <taxon>Chordata</taxon>
        <taxon>Craniata</taxon>
        <taxon>Vertebrata</taxon>
        <taxon>Euteleostomi</taxon>
        <taxon>Actinopterygii</taxon>
        <taxon>Neopterygii</taxon>
        <taxon>Teleostei</taxon>
        <taxon>Neoteleostei</taxon>
        <taxon>Acanthomorphata</taxon>
        <taxon>Gobiaria</taxon>
        <taxon>Gobiiformes</taxon>
        <taxon>Gobioidei</taxon>
        <taxon>Gobiidae</taxon>
        <taxon>Gobiinae</taxon>
        <taxon>Knipowitschia</taxon>
    </lineage>
</organism>
<proteinExistence type="predicted"/>
<feature type="coiled-coil region" evidence="1">
    <location>
        <begin position="105"/>
        <end position="265"/>
    </location>
</feature>
<sequence length="639" mass="75161">MENIGHFETGEGPEQGHNAPSDTVSLDQLVSNLFSQLQDFEEDLFHWGHPPELQQLPQHEATHSGGDIQLETVDQEDVSAQIQAEDLHAEGEAACRSLDQPISELEVLRERHEAVQHQLKEFDNVKEENSCLVQINQRLELKLQQLTEKSQQSQSEQTEAYRRLRDLQLSQEKDLQQKCEDLQRLQQRQEEQETLQQKLEQEKLQQRLEEQERLQQRLEEQEKLQQRLEEQERLCQSLERQISERESERTNIDLLEQKLEEFEGLKQDYCGLVTYCQSLQTDLEQTKEKLLHSEFVRQDLLLSHQKALKEHREQLQRVKQHMEEQKEAHSCLEQQDSEREIQNRKIEALTRELEDFEDVKGEYSRLVSHCKRLEKDLEEAKRCINPCINKLSQEQLLEKESLQQKAINKSSEREMIERLKRELEDFEDVKGEYSRLVSLCKRLEKDLEDANRCINQQLPTDQLLEESLKQVAVDKSSEREMRERIERLKSELEDFEDVKREYSQLVSLCKRLEKDLEEAKKNSLVVVAEQVSETCVDTRESVSEEKMQSQPSDQHQQSCVRKTINVFGQQSSRERPTPKNSQHECEELRGLNGSVKNLTQFFGPEHKTKEEKQGQGSDLNRTSAKRGERVAALMKMFES</sequence>
<dbReference type="EMBL" id="OZ035833">
    <property type="protein sequence ID" value="CAL1574174.1"/>
    <property type="molecule type" value="Genomic_DNA"/>
</dbReference>
<evidence type="ECO:0000256" key="2">
    <source>
        <dbReference type="SAM" id="MobiDB-lite"/>
    </source>
</evidence>
<feature type="coiled-coil region" evidence="1">
    <location>
        <begin position="402"/>
        <end position="436"/>
    </location>
</feature>
<name>A0AAV2JG82_KNICA</name>
<feature type="coiled-coil region" evidence="1">
    <location>
        <begin position="478"/>
        <end position="529"/>
    </location>
</feature>
<dbReference type="Proteomes" id="UP001497482">
    <property type="component" value="Chromosome 11"/>
</dbReference>